<dbReference type="InterPro" id="IPR000836">
    <property type="entry name" value="PRTase_dom"/>
</dbReference>
<dbReference type="NCBIfam" id="TIGR01203">
    <property type="entry name" value="HGPRTase"/>
    <property type="match status" value="1"/>
</dbReference>
<dbReference type="CDD" id="cd06223">
    <property type="entry name" value="PRTases_typeI"/>
    <property type="match status" value="1"/>
</dbReference>
<reference evidence="17 18" key="1">
    <citation type="journal article" date="2016" name="Nat. Commun.">
        <title>Thousands of microbial genomes shed light on interconnected biogeochemical processes in an aquifer system.</title>
        <authorList>
            <person name="Anantharaman K."/>
            <person name="Brown C.T."/>
            <person name="Hug L.A."/>
            <person name="Sharon I."/>
            <person name="Castelle C.J."/>
            <person name="Probst A.J."/>
            <person name="Thomas B.C."/>
            <person name="Singh A."/>
            <person name="Wilkins M.J."/>
            <person name="Karaoz U."/>
            <person name="Brodie E.L."/>
            <person name="Williams K.H."/>
            <person name="Hubbard S.S."/>
            <person name="Banfield J.F."/>
        </authorList>
    </citation>
    <scope>NUCLEOTIDE SEQUENCE [LARGE SCALE GENOMIC DNA]</scope>
    <source>
        <strain evidence="18">RIFCSPLOWO2_12_FULL_64_10</strain>
    </source>
</reference>
<keyword evidence="8 15" id="KW-0808">Transferase</keyword>
<dbReference type="GO" id="GO:0006166">
    <property type="term" value="P:purine ribonucleoside salvage"/>
    <property type="evidence" value="ECO:0007669"/>
    <property type="project" value="UniProtKB-KW"/>
</dbReference>
<comment type="similarity">
    <text evidence="4 15">Belongs to the purine/pyrimidine phosphoribosyltransferase family.</text>
</comment>
<feature type="domain" description="Phosphoribosyltransferase" evidence="16">
    <location>
        <begin position="14"/>
        <end position="158"/>
    </location>
</feature>
<dbReference type="GO" id="GO:0004422">
    <property type="term" value="F:hypoxanthine phosphoribosyltransferase activity"/>
    <property type="evidence" value="ECO:0007669"/>
    <property type="project" value="InterPro"/>
</dbReference>
<evidence type="ECO:0000256" key="1">
    <source>
        <dbReference type="ARBA" id="ARBA00001946"/>
    </source>
</evidence>
<dbReference type="AlphaFoldDB" id="A0A1F6D4C3"/>
<keyword evidence="9 15" id="KW-0479">Metal-binding</keyword>
<evidence type="ECO:0000256" key="3">
    <source>
        <dbReference type="ARBA" id="ARBA00004669"/>
    </source>
</evidence>
<dbReference type="GO" id="GO:0032263">
    <property type="term" value="P:GMP salvage"/>
    <property type="evidence" value="ECO:0007669"/>
    <property type="project" value="TreeGrafter"/>
</dbReference>
<proteinExistence type="inferred from homology"/>
<evidence type="ECO:0000256" key="15">
    <source>
        <dbReference type="RuleBase" id="RU364099"/>
    </source>
</evidence>
<keyword evidence="10 15" id="KW-0660">Purine salvage</keyword>
<gene>
    <name evidence="17" type="ORF">A3F84_05915</name>
</gene>
<evidence type="ECO:0000256" key="7">
    <source>
        <dbReference type="ARBA" id="ARBA00022676"/>
    </source>
</evidence>
<dbReference type="SUPFAM" id="SSF53271">
    <property type="entry name" value="PRTase-like"/>
    <property type="match status" value="1"/>
</dbReference>
<dbReference type="InterPro" id="IPR029057">
    <property type="entry name" value="PRTase-like"/>
</dbReference>
<dbReference type="GO" id="GO:0006178">
    <property type="term" value="P:guanine salvage"/>
    <property type="evidence" value="ECO:0007669"/>
    <property type="project" value="TreeGrafter"/>
</dbReference>
<keyword evidence="6 15" id="KW-0963">Cytoplasm</keyword>
<comment type="catalytic activity">
    <reaction evidence="14">
        <text>IMP + diphosphate = hypoxanthine + 5-phospho-alpha-D-ribose 1-diphosphate</text>
        <dbReference type="Rhea" id="RHEA:17973"/>
        <dbReference type="ChEBI" id="CHEBI:17368"/>
        <dbReference type="ChEBI" id="CHEBI:33019"/>
        <dbReference type="ChEBI" id="CHEBI:58017"/>
        <dbReference type="ChEBI" id="CHEBI:58053"/>
        <dbReference type="EC" id="2.4.2.8"/>
    </reaction>
    <physiologicalReaction direction="right-to-left" evidence="14">
        <dbReference type="Rhea" id="RHEA:17975"/>
    </physiologicalReaction>
</comment>
<dbReference type="EC" id="2.4.2.8" evidence="5 15"/>
<name>A0A1F6D4C3_HANXR</name>
<dbReference type="Proteomes" id="UP000178606">
    <property type="component" value="Unassembled WGS sequence"/>
</dbReference>
<comment type="caution">
    <text evidence="17">The sequence shown here is derived from an EMBL/GenBank/DDBJ whole genome shotgun (WGS) entry which is preliminary data.</text>
</comment>
<dbReference type="InterPro" id="IPR005904">
    <property type="entry name" value="Hxn_phspho_trans"/>
</dbReference>
<dbReference type="EMBL" id="MFKF01000041">
    <property type="protein sequence ID" value="OGG56207.1"/>
    <property type="molecule type" value="Genomic_DNA"/>
</dbReference>
<dbReference type="UniPathway" id="UPA00591">
    <property type="reaction ID" value="UER00648"/>
</dbReference>
<organism evidence="17 18">
    <name type="scientific">Handelsmanbacteria sp. (strain RIFCSPLOWO2_12_FULL_64_10)</name>
    <dbReference type="NCBI Taxonomy" id="1817868"/>
    <lineage>
        <taxon>Bacteria</taxon>
        <taxon>Candidatus Handelsmaniibacteriota</taxon>
    </lineage>
</organism>
<evidence type="ECO:0000256" key="11">
    <source>
        <dbReference type="ARBA" id="ARBA00022741"/>
    </source>
</evidence>
<dbReference type="GO" id="GO:0052657">
    <property type="term" value="F:guanine phosphoribosyltransferase activity"/>
    <property type="evidence" value="ECO:0007669"/>
    <property type="project" value="UniProtKB-ARBA"/>
</dbReference>
<evidence type="ECO:0000256" key="9">
    <source>
        <dbReference type="ARBA" id="ARBA00022723"/>
    </source>
</evidence>
<dbReference type="InterPro" id="IPR050408">
    <property type="entry name" value="HGPRT"/>
</dbReference>
<dbReference type="PANTHER" id="PTHR43340:SF1">
    <property type="entry name" value="HYPOXANTHINE PHOSPHORIBOSYLTRANSFERASE"/>
    <property type="match status" value="1"/>
</dbReference>
<dbReference type="Pfam" id="PF00156">
    <property type="entry name" value="Pribosyltran"/>
    <property type="match status" value="1"/>
</dbReference>
<evidence type="ECO:0000256" key="4">
    <source>
        <dbReference type="ARBA" id="ARBA00008391"/>
    </source>
</evidence>
<dbReference type="GO" id="GO:0000287">
    <property type="term" value="F:magnesium ion binding"/>
    <property type="evidence" value="ECO:0007669"/>
    <property type="project" value="TreeGrafter"/>
</dbReference>
<evidence type="ECO:0000313" key="17">
    <source>
        <dbReference type="EMBL" id="OGG56207.1"/>
    </source>
</evidence>
<evidence type="ECO:0000256" key="12">
    <source>
        <dbReference type="ARBA" id="ARBA00022842"/>
    </source>
</evidence>
<dbReference type="Gene3D" id="3.40.50.2020">
    <property type="match status" value="1"/>
</dbReference>
<sequence length="185" mass="20164">MKIPISRILIGPEELQSAVARLGRQITSDYREKDLVLVGILKGSAFFLADLARAVSLPLEIGFIGLSSYGAATETSGAVRITHDLDTSIEGRDALIVEDIVDSGLTLDYLLRSLSARRPRSLSVCALLDKPARRRTDVPLAYVGFTVEDAFVVGYGLDLDQKYRNLPYIGVINDEGQTYPPSPLP</sequence>
<dbReference type="GO" id="GO:0000166">
    <property type="term" value="F:nucleotide binding"/>
    <property type="evidence" value="ECO:0007669"/>
    <property type="project" value="UniProtKB-KW"/>
</dbReference>
<evidence type="ECO:0000259" key="16">
    <source>
        <dbReference type="Pfam" id="PF00156"/>
    </source>
</evidence>
<accession>A0A1F6D4C3</accession>
<evidence type="ECO:0000256" key="8">
    <source>
        <dbReference type="ARBA" id="ARBA00022679"/>
    </source>
</evidence>
<evidence type="ECO:0000313" key="18">
    <source>
        <dbReference type="Proteomes" id="UP000178606"/>
    </source>
</evidence>
<comment type="subcellular location">
    <subcellularLocation>
        <location evidence="2 15">Cytoplasm</location>
    </subcellularLocation>
</comment>
<evidence type="ECO:0000256" key="2">
    <source>
        <dbReference type="ARBA" id="ARBA00004496"/>
    </source>
</evidence>
<evidence type="ECO:0000256" key="10">
    <source>
        <dbReference type="ARBA" id="ARBA00022726"/>
    </source>
</evidence>
<evidence type="ECO:0000256" key="6">
    <source>
        <dbReference type="ARBA" id="ARBA00022490"/>
    </source>
</evidence>
<evidence type="ECO:0000256" key="5">
    <source>
        <dbReference type="ARBA" id="ARBA00011895"/>
    </source>
</evidence>
<protein>
    <recommendedName>
        <fullName evidence="5 15">Hypoxanthine phosphoribosyltransferase</fullName>
        <ecNumber evidence="5 15">2.4.2.8</ecNumber>
    </recommendedName>
</protein>
<dbReference type="PANTHER" id="PTHR43340">
    <property type="entry name" value="HYPOXANTHINE-GUANINE PHOSPHORIBOSYLTRANSFERASE"/>
    <property type="match status" value="1"/>
</dbReference>
<evidence type="ECO:0000256" key="13">
    <source>
        <dbReference type="ARBA" id="ARBA00048811"/>
    </source>
</evidence>
<keyword evidence="7 15" id="KW-0328">Glycosyltransferase</keyword>
<comment type="pathway">
    <text evidence="3 15">Purine metabolism; IMP biosynthesis via salvage pathway; IMP from hypoxanthine: step 1/1.</text>
</comment>
<comment type="catalytic activity">
    <reaction evidence="13">
        <text>GMP + diphosphate = guanine + 5-phospho-alpha-D-ribose 1-diphosphate</text>
        <dbReference type="Rhea" id="RHEA:25424"/>
        <dbReference type="ChEBI" id="CHEBI:16235"/>
        <dbReference type="ChEBI" id="CHEBI:33019"/>
        <dbReference type="ChEBI" id="CHEBI:58017"/>
        <dbReference type="ChEBI" id="CHEBI:58115"/>
        <dbReference type="EC" id="2.4.2.8"/>
    </reaction>
    <physiologicalReaction direction="right-to-left" evidence="13">
        <dbReference type="Rhea" id="RHEA:25426"/>
    </physiologicalReaction>
</comment>
<dbReference type="GO" id="GO:0032264">
    <property type="term" value="P:IMP salvage"/>
    <property type="evidence" value="ECO:0007669"/>
    <property type="project" value="UniProtKB-UniPathway"/>
</dbReference>
<dbReference type="FunFam" id="3.40.50.2020:FF:000006">
    <property type="entry name" value="Hypoxanthine phosphoribosyltransferase"/>
    <property type="match status" value="1"/>
</dbReference>
<keyword evidence="11 15" id="KW-0547">Nucleotide-binding</keyword>
<dbReference type="GO" id="GO:0005829">
    <property type="term" value="C:cytosol"/>
    <property type="evidence" value="ECO:0007669"/>
    <property type="project" value="TreeGrafter"/>
</dbReference>
<comment type="cofactor">
    <cofactor evidence="1 15">
        <name>Mg(2+)</name>
        <dbReference type="ChEBI" id="CHEBI:18420"/>
    </cofactor>
</comment>
<keyword evidence="12 15" id="KW-0460">Magnesium</keyword>
<evidence type="ECO:0000256" key="14">
    <source>
        <dbReference type="ARBA" id="ARBA00049402"/>
    </source>
</evidence>
<dbReference type="GO" id="GO:0046100">
    <property type="term" value="P:hypoxanthine metabolic process"/>
    <property type="evidence" value="ECO:0007669"/>
    <property type="project" value="TreeGrafter"/>
</dbReference>